<sequence length="126" mass="13779">MSRFSPVFLLPVVLAACQSVPGPGWYNPDKPLSAFDYDFYSCRMMVLQTTPPAEAPLANAVYSQCYMYGNVQQCWQQQAPIYPNQNASPDPAWNAKVEGLTNECLARQGWTRRGGEPAAAGDGAAK</sequence>
<dbReference type="RefSeq" id="WP_131448906.1">
    <property type="nucleotide sequence ID" value="NZ_SJZB01000051.1"/>
</dbReference>
<reference evidence="1 2" key="1">
    <citation type="submission" date="2019-03" db="EMBL/GenBank/DDBJ databases">
        <title>Genome sequence of Thiobacillaceae bacterium LSR1, a sulfur-oxidizing bacterium isolated from freshwater sediment.</title>
        <authorList>
            <person name="Li S."/>
        </authorList>
    </citation>
    <scope>NUCLEOTIDE SEQUENCE [LARGE SCALE GENOMIC DNA]</scope>
    <source>
        <strain evidence="1 2">LSR1</strain>
    </source>
</reference>
<protein>
    <recommendedName>
        <fullName evidence="3">Lipoprotein</fullName>
    </recommendedName>
</protein>
<proteinExistence type="predicted"/>
<dbReference type="PROSITE" id="PS51257">
    <property type="entry name" value="PROKAR_LIPOPROTEIN"/>
    <property type="match status" value="1"/>
</dbReference>
<gene>
    <name evidence="1" type="ORF">EZJ19_14730</name>
</gene>
<comment type="caution">
    <text evidence="1">The sequence shown here is derived from an EMBL/GenBank/DDBJ whole genome shotgun (WGS) entry which is preliminary data.</text>
</comment>
<evidence type="ECO:0000313" key="2">
    <source>
        <dbReference type="Proteomes" id="UP000295443"/>
    </source>
</evidence>
<organism evidence="1 2">
    <name type="scientific">Parasulfuritortus cantonensis</name>
    <dbReference type="NCBI Taxonomy" id="2528202"/>
    <lineage>
        <taxon>Bacteria</taxon>
        <taxon>Pseudomonadati</taxon>
        <taxon>Pseudomonadota</taxon>
        <taxon>Betaproteobacteria</taxon>
        <taxon>Nitrosomonadales</taxon>
        <taxon>Thiobacillaceae</taxon>
        <taxon>Parasulfuritortus</taxon>
    </lineage>
</organism>
<accession>A0A4R1B5A9</accession>
<evidence type="ECO:0008006" key="3">
    <source>
        <dbReference type="Google" id="ProtNLM"/>
    </source>
</evidence>
<evidence type="ECO:0000313" key="1">
    <source>
        <dbReference type="EMBL" id="TCJ11667.1"/>
    </source>
</evidence>
<dbReference type="EMBL" id="SJZB01000051">
    <property type="protein sequence ID" value="TCJ11667.1"/>
    <property type="molecule type" value="Genomic_DNA"/>
</dbReference>
<dbReference type="AlphaFoldDB" id="A0A4R1B5A9"/>
<name>A0A4R1B5A9_9PROT</name>
<keyword evidence="2" id="KW-1185">Reference proteome</keyword>
<dbReference type="Proteomes" id="UP000295443">
    <property type="component" value="Unassembled WGS sequence"/>
</dbReference>